<proteinExistence type="inferred from homology"/>
<dbReference type="Gene3D" id="1.10.4030.10">
    <property type="entry name" value="Porin chaperone SurA, peptide-binding domain"/>
    <property type="match status" value="1"/>
</dbReference>
<evidence type="ECO:0000256" key="13">
    <source>
        <dbReference type="SAM" id="Phobius"/>
    </source>
</evidence>
<evidence type="ECO:0000256" key="6">
    <source>
        <dbReference type="ARBA" id="ARBA00023136"/>
    </source>
</evidence>
<keyword evidence="5 13" id="KW-1133">Transmembrane helix</keyword>
<keyword evidence="12" id="KW-0175">Coiled coil</keyword>
<keyword evidence="11" id="KW-0697">Rotamase</keyword>
<evidence type="ECO:0000256" key="10">
    <source>
        <dbReference type="ARBA" id="ARBA00042775"/>
    </source>
</evidence>
<dbReference type="OrthoDB" id="9812372at2"/>
<dbReference type="GO" id="GO:0005886">
    <property type="term" value="C:plasma membrane"/>
    <property type="evidence" value="ECO:0007669"/>
    <property type="project" value="UniProtKB-SubCell"/>
</dbReference>
<dbReference type="AlphaFoldDB" id="A0A545TDX4"/>
<feature type="domain" description="PpiC" evidence="14">
    <location>
        <begin position="264"/>
        <end position="362"/>
    </location>
</feature>
<evidence type="ECO:0000256" key="5">
    <source>
        <dbReference type="ARBA" id="ARBA00022989"/>
    </source>
</evidence>
<dbReference type="Proteomes" id="UP000317839">
    <property type="component" value="Unassembled WGS sequence"/>
</dbReference>
<keyword evidence="16" id="KW-1185">Reference proteome</keyword>
<evidence type="ECO:0000313" key="15">
    <source>
        <dbReference type="EMBL" id="TQV75423.1"/>
    </source>
</evidence>
<dbReference type="PROSITE" id="PS50198">
    <property type="entry name" value="PPIC_PPIASE_2"/>
    <property type="match status" value="1"/>
</dbReference>
<dbReference type="SUPFAM" id="SSF109998">
    <property type="entry name" value="Triger factor/SurA peptide-binding domain-like"/>
    <property type="match status" value="1"/>
</dbReference>
<dbReference type="Gene3D" id="3.10.50.40">
    <property type="match status" value="1"/>
</dbReference>
<evidence type="ECO:0000313" key="16">
    <source>
        <dbReference type="Proteomes" id="UP000317839"/>
    </source>
</evidence>
<dbReference type="InterPro" id="IPR000297">
    <property type="entry name" value="PPIase_PpiC"/>
</dbReference>
<reference evidence="15 16" key="1">
    <citation type="submission" date="2019-06" db="EMBL/GenBank/DDBJ databases">
        <title>Draft genome of Aliikangiella marina GYP-15.</title>
        <authorList>
            <person name="Wang G."/>
        </authorList>
    </citation>
    <scope>NUCLEOTIDE SEQUENCE [LARGE SCALE GENOMIC DNA]</scope>
    <source>
        <strain evidence="15 16">GYP-15</strain>
    </source>
</reference>
<comment type="similarity">
    <text evidence="8">Belongs to the PpiD chaperone family.</text>
</comment>
<dbReference type="Pfam" id="PF00639">
    <property type="entry name" value="Rotamase"/>
    <property type="match status" value="1"/>
</dbReference>
<comment type="subcellular location">
    <subcellularLocation>
        <location evidence="1">Cell inner membrane</location>
        <topology evidence="1">Single-pass type II membrane protein</topology>
        <orientation evidence="1">Periplasmic side</orientation>
    </subcellularLocation>
</comment>
<keyword evidence="6 13" id="KW-0472">Membrane</keyword>
<organism evidence="15 16">
    <name type="scientific">Aliikangiella marina</name>
    <dbReference type="NCBI Taxonomy" id="1712262"/>
    <lineage>
        <taxon>Bacteria</taxon>
        <taxon>Pseudomonadati</taxon>
        <taxon>Pseudomonadota</taxon>
        <taxon>Gammaproteobacteria</taxon>
        <taxon>Oceanospirillales</taxon>
        <taxon>Pleioneaceae</taxon>
        <taxon>Aliikangiella</taxon>
    </lineage>
</organism>
<dbReference type="EMBL" id="VIKR01000002">
    <property type="protein sequence ID" value="TQV75423.1"/>
    <property type="molecule type" value="Genomic_DNA"/>
</dbReference>
<dbReference type="PANTHER" id="PTHR47529:SF1">
    <property type="entry name" value="PERIPLASMIC CHAPERONE PPID"/>
    <property type="match status" value="1"/>
</dbReference>
<evidence type="ECO:0000256" key="9">
    <source>
        <dbReference type="ARBA" id="ARBA00040743"/>
    </source>
</evidence>
<keyword evidence="4 13" id="KW-0812">Transmembrane</keyword>
<dbReference type="InterPro" id="IPR027304">
    <property type="entry name" value="Trigger_fact/SurA_dom_sf"/>
</dbReference>
<protein>
    <recommendedName>
        <fullName evidence="9">Periplasmic chaperone PpiD</fullName>
    </recommendedName>
    <alternativeName>
        <fullName evidence="10">Periplasmic folding chaperone</fullName>
    </alternativeName>
</protein>
<dbReference type="SUPFAM" id="SSF54534">
    <property type="entry name" value="FKBP-like"/>
    <property type="match status" value="1"/>
</dbReference>
<evidence type="ECO:0000256" key="1">
    <source>
        <dbReference type="ARBA" id="ARBA00004382"/>
    </source>
</evidence>
<evidence type="ECO:0000256" key="2">
    <source>
        <dbReference type="ARBA" id="ARBA00022475"/>
    </source>
</evidence>
<dbReference type="Pfam" id="PF13624">
    <property type="entry name" value="SurA_N_3"/>
    <property type="match status" value="1"/>
</dbReference>
<evidence type="ECO:0000256" key="7">
    <source>
        <dbReference type="ARBA" id="ARBA00023186"/>
    </source>
</evidence>
<accession>A0A545TDX4</accession>
<keyword evidence="2" id="KW-1003">Cell membrane</keyword>
<evidence type="ECO:0000256" key="12">
    <source>
        <dbReference type="SAM" id="Coils"/>
    </source>
</evidence>
<sequence length="632" mass="70849">MLESIRNGVQKPWVKVVVFAIVISFIFAGYFTTSFFGDPNAVATVNGDSISRNEFQRAYLSLKSQQADYYNATVKTEEDERNFQESVLQRLINIKVKDQALEELGMRFSSTALRDKIQSDPNYQIDGKYSSGLVDQALVATQRSRESFKIDYANQEVTRQLLLGLSETDFALPGEAQNDFELISQTRSGRALQINFAQFKQNVTPTEEEINQYYQDNQEAFRVEEKVSIEYIELSMADLQSQQEITDEEAKLYYDENIDRYKADAQRQIAHILVLHNDDESASLAKAEALKTRIDNGEDFAAIVATESDDIPTRETGGDLGVLLPGAMEPEIESAANDLVNVGDISAPVRTDFGYHIVKLTNFVEGSVQPFDDVKAEIVSELQKTKADEIFYAKSQDLESWAFEVSDSLAEASAQTGLEIKVSPFFGQSSRKDIFANQALKNAAFSSDVKDSLLNSAPVEIGENHIVVLRLKESQPSRVQTLEEVKARVENSVKQAKAKNDAEQLADNLLGKLKAKEDVEALLSENQLTWTDLDKVQRNNASMSFVANQQFFKMPAPSEGNVTWDKVEDFQGITILMLNKVEKGDWAAADDANKNQRTLYIGSYFANAGFSAFLEDRRKESKVTRNLQNLPQ</sequence>
<evidence type="ECO:0000256" key="4">
    <source>
        <dbReference type="ARBA" id="ARBA00022692"/>
    </source>
</evidence>
<feature type="coiled-coil region" evidence="12">
    <location>
        <begin position="479"/>
        <end position="519"/>
    </location>
</feature>
<dbReference type="InterPro" id="IPR052029">
    <property type="entry name" value="PpiD_chaperone"/>
</dbReference>
<dbReference type="PANTHER" id="PTHR47529">
    <property type="entry name" value="PEPTIDYL-PROLYL CIS-TRANS ISOMERASE D"/>
    <property type="match status" value="1"/>
</dbReference>
<comment type="caution">
    <text evidence="15">The sequence shown here is derived from an EMBL/GenBank/DDBJ whole genome shotgun (WGS) entry which is preliminary data.</text>
</comment>
<evidence type="ECO:0000256" key="11">
    <source>
        <dbReference type="PROSITE-ProRule" id="PRU00278"/>
    </source>
</evidence>
<dbReference type="InterPro" id="IPR046357">
    <property type="entry name" value="PPIase_dom_sf"/>
</dbReference>
<dbReference type="GO" id="GO:0003755">
    <property type="term" value="F:peptidyl-prolyl cis-trans isomerase activity"/>
    <property type="evidence" value="ECO:0007669"/>
    <property type="project" value="UniProtKB-KW"/>
</dbReference>
<keyword evidence="11" id="KW-0413">Isomerase</keyword>
<evidence type="ECO:0000256" key="8">
    <source>
        <dbReference type="ARBA" id="ARBA00038408"/>
    </source>
</evidence>
<name>A0A545TDX4_9GAMM</name>
<keyword evidence="3" id="KW-0997">Cell inner membrane</keyword>
<evidence type="ECO:0000259" key="14">
    <source>
        <dbReference type="PROSITE" id="PS50198"/>
    </source>
</evidence>
<dbReference type="RefSeq" id="WP_142942037.1">
    <property type="nucleotide sequence ID" value="NZ_VIKR01000002.1"/>
</dbReference>
<gene>
    <name evidence="15" type="ORF">FLL45_10900</name>
</gene>
<feature type="transmembrane region" description="Helical" evidence="13">
    <location>
        <begin position="12"/>
        <end position="31"/>
    </location>
</feature>
<evidence type="ECO:0000256" key="3">
    <source>
        <dbReference type="ARBA" id="ARBA00022519"/>
    </source>
</evidence>
<keyword evidence="7" id="KW-0143">Chaperone</keyword>